<reference evidence="3" key="1">
    <citation type="journal article" date="2017" name="Nat. Microbiol.">
        <title>Global analysis of biosynthetic gene clusters reveals vast potential of secondary metabolite production in Penicillium species.</title>
        <authorList>
            <person name="Nielsen J.C."/>
            <person name="Grijseels S."/>
            <person name="Prigent S."/>
            <person name="Ji B."/>
            <person name="Dainat J."/>
            <person name="Nielsen K.F."/>
            <person name="Frisvad J.C."/>
            <person name="Workman M."/>
            <person name="Nielsen J."/>
        </authorList>
    </citation>
    <scope>NUCLEOTIDE SEQUENCE [LARGE SCALE GENOMIC DNA]</scope>
    <source>
        <strain evidence="3">IBT 31321</strain>
    </source>
</reference>
<evidence type="ECO:0000313" key="2">
    <source>
        <dbReference type="EMBL" id="OQE34721.1"/>
    </source>
</evidence>
<dbReference type="Proteomes" id="UP000191500">
    <property type="component" value="Unassembled WGS sequence"/>
</dbReference>
<evidence type="ECO:0000256" key="1">
    <source>
        <dbReference type="SAM" id="MobiDB-lite"/>
    </source>
</evidence>
<protein>
    <submittedName>
        <fullName evidence="2">Uncharacterized protein</fullName>
    </submittedName>
</protein>
<dbReference type="STRING" id="36646.A0A1V6U8D2"/>
<sequence length="157" mass="17851">MAVSLTWQNTLPSLLRPKGGSVRINNHLFQFRMPTDKPMRSEGAGTENTWENDTEQEEYKNLGKFGNAIGTSRWPDEEDQTPTSEGWRHGVVNNRKVSDAFNSHEGYNNKNHGPAAEMLYRLLTVPMDYTTFASTSSTSKNQKVDEDLNIEYIHNNV</sequence>
<gene>
    <name evidence="2" type="ORF">PENCOP_c016G04418</name>
</gene>
<comment type="caution">
    <text evidence="2">The sequence shown here is derived from an EMBL/GenBank/DDBJ whole genome shotgun (WGS) entry which is preliminary data.</text>
</comment>
<evidence type="ECO:0000313" key="3">
    <source>
        <dbReference type="Proteomes" id="UP000191500"/>
    </source>
</evidence>
<name>A0A1V6U8D2_9EURO</name>
<dbReference type="InterPro" id="IPR008922">
    <property type="entry name" value="Di-copper_centre_dom_sf"/>
</dbReference>
<dbReference type="Gene3D" id="1.10.1280.10">
    <property type="entry name" value="Di-copper center containing domain from catechol oxidase"/>
    <property type="match status" value="1"/>
</dbReference>
<keyword evidence="3" id="KW-1185">Reference proteome</keyword>
<accession>A0A1V6U8D2</accession>
<dbReference type="AlphaFoldDB" id="A0A1V6U8D2"/>
<feature type="region of interest" description="Disordered" evidence="1">
    <location>
        <begin position="35"/>
        <end position="89"/>
    </location>
</feature>
<proteinExistence type="predicted"/>
<dbReference type="EMBL" id="MDDG01000016">
    <property type="protein sequence ID" value="OQE34721.1"/>
    <property type="molecule type" value="Genomic_DNA"/>
</dbReference>
<organism evidence="2 3">
    <name type="scientific">Penicillium coprophilum</name>
    <dbReference type="NCBI Taxonomy" id="36646"/>
    <lineage>
        <taxon>Eukaryota</taxon>
        <taxon>Fungi</taxon>
        <taxon>Dikarya</taxon>
        <taxon>Ascomycota</taxon>
        <taxon>Pezizomycotina</taxon>
        <taxon>Eurotiomycetes</taxon>
        <taxon>Eurotiomycetidae</taxon>
        <taxon>Eurotiales</taxon>
        <taxon>Aspergillaceae</taxon>
        <taxon>Penicillium</taxon>
    </lineage>
</organism>